<dbReference type="InterPro" id="IPR009003">
    <property type="entry name" value="Peptidase_S1_PA"/>
</dbReference>
<feature type="non-terminal residue" evidence="2">
    <location>
        <position position="1"/>
    </location>
</feature>
<feature type="domain" description="Peptidase S1" evidence="1">
    <location>
        <begin position="26"/>
        <end position="200"/>
    </location>
</feature>
<reference evidence="2" key="1">
    <citation type="journal article" date="2023" name="Mol. Phylogenet. Evol.">
        <title>Genome-scale phylogeny and comparative genomics of the fungal order Sordariales.</title>
        <authorList>
            <person name="Hensen N."/>
            <person name="Bonometti L."/>
            <person name="Westerberg I."/>
            <person name="Brannstrom I.O."/>
            <person name="Guillou S."/>
            <person name="Cros-Aarteil S."/>
            <person name="Calhoun S."/>
            <person name="Haridas S."/>
            <person name="Kuo A."/>
            <person name="Mondo S."/>
            <person name="Pangilinan J."/>
            <person name="Riley R."/>
            <person name="LaButti K."/>
            <person name="Andreopoulos B."/>
            <person name="Lipzen A."/>
            <person name="Chen C."/>
            <person name="Yan M."/>
            <person name="Daum C."/>
            <person name="Ng V."/>
            <person name="Clum A."/>
            <person name="Steindorff A."/>
            <person name="Ohm R.A."/>
            <person name="Martin F."/>
            <person name="Silar P."/>
            <person name="Natvig D.O."/>
            <person name="Lalanne C."/>
            <person name="Gautier V."/>
            <person name="Ament-Velasquez S.L."/>
            <person name="Kruys A."/>
            <person name="Hutchinson M.I."/>
            <person name="Powell A.J."/>
            <person name="Barry K."/>
            <person name="Miller A.N."/>
            <person name="Grigoriev I.V."/>
            <person name="Debuchy R."/>
            <person name="Gladieux P."/>
            <person name="Hiltunen Thoren M."/>
            <person name="Johannesson H."/>
        </authorList>
    </citation>
    <scope>NUCLEOTIDE SEQUENCE</scope>
    <source>
        <strain evidence="2">CBS 232.78</strain>
    </source>
</reference>
<evidence type="ECO:0000313" key="3">
    <source>
        <dbReference type="Proteomes" id="UP001285441"/>
    </source>
</evidence>
<sequence length="229" mass="25007">DLLAERNVLGVDNRVNWNQTVYPYNAIVKIEWVGKKLCSGVLVGPRQVATSRQCAPAIGQTGQTFKFMPNYYFGERYPSAGMINWYMPTMVGFGDCGVKDDWAIFILNARLGDTMGYFGAKNLDPATQLNGAQFFNYGWPQDRSAGGMQPTRQEAISVTALGTGCEPGGSLQTNADSGPGQLGGPLWAVESGSRYLYGVLQNEYRSDYTPFAGGDRLVAAVIKTRQDFP</sequence>
<dbReference type="EMBL" id="JAULSW010000003">
    <property type="protein sequence ID" value="KAK3387395.1"/>
    <property type="molecule type" value="Genomic_DNA"/>
</dbReference>
<organism evidence="2 3">
    <name type="scientific">Podospora didyma</name>
    <dbReference type="NCBI Taxonomy" id="330526"/>
    <lineage>
        <taxon>Eukaryota</taxon>
        <taxon>Fungi</taxon>
        <taxon>Dikarya</taxon>
        <taxon>Ascomycota</taxon>
        <taxon>Pezizomycotina</taxon>
        <taxon>Sordariomycetes</taxon>
        <taxon>Sordariomycetidae</taxon>
        <taxon>Sordariales</taxon>
        <taxon>Podosporaceae</taxon>
        <taxon>Podospora</taxon>
    </lineage>
</organism>
<evidence type="ECO:0000313" key="2">
    <source>
        <dbReference type="EMBL" id="KAK3387395.1"/>
    </source>
</evidence>
<proteinExistence type="predicted"/>
<dbReference type="Gene3D" id="2.40.10.10">
    <property type="entry name" value="Trypsin-like serine proteases"/>
    <property type="match status" value="2"/>
</dbReference>
<dbReference type="InterPro" id="IPR043504">
    <property type="entry name" value="Peptidase_S1_PA_chymotrypsin"/>
</dbReference>
<dbReference type="InterPro" id="IPR001254">
    <property type="entry name" value="Trypsin_dom"/>
</dbReference>
<accession>A0AAE0NTL7</accession>
<dbReference type="Proteomes" id="UP001285441">
    <property type="component" value="Unassembled WGS sequence"/>
</dbReference>
<evidence type="ECO:0000259" key="1">
    <source>
        <dbReference type="Pfam" id="PF00089"/>
    </source>
</evidence>
<reference evidence="2" key="2">
    <citation type="submission" date="2023-06" db="EMBL/GenBank/DDBJ databases">
        <authorList>
            <consortium name="Lawrence Berkeley National Laboratory"/>
            <person name="Haridas S."/>
            <person name="Hensen N."/>
            <person name="Bonometti L."/>
            <person name="Westerberg I."/>
            <person name="Brannstrom I.O."/>
            <person name="Guillou S."/>
            <person name="Cros-Aarteil S."/>
            <person name="Calhoun S."/>
            <person name="Kuo A."/>
            <person name="Mondo S."/>
            <person name="Pangilinan J."/>
            <person name="Riley R."/>
            <person name="LaButti K."/>
            <person name="Andreopoulos B."/>
            <person name="Lipzen A."/>
            <person name="Chen C."/>
            <person name="Yanf M."/>
            <person name="Daum C."/>
            <person name="Ng V."/>
            <person name="Clum A."/>
            <person name="Steindorff A."/>
            <person name="Ohm R."/>
            <person name="Martin F."/>
            <person name="Silar P."/>
            <person name="Natvig D."/>
            <person name="Lalanne C."/>
            <person name="Gautier V."/>
            <person name="Ament-velasquez S.L."/>
            <person name="Kruys A."/>
            <person name="Hutchinson M.I."/>
            <person name="Powell A.J."/>
            <person name="Barry K."/>
            <person name="Miller A.N."/>
            <person name="Grigoriev I.V."/>
            <person name="Debuchy R."/>
            <person name="Gladieux P."/>
            <person name="Thoren M.H."/>
            <person name="Johannesson H."/>
        </authorList>
    </citation>
    <scope>NUCLEOTIDE SEQUENCE</scope>
    <source>
        <strain evidence="2">CBS 232.78</strain>
    </source>
</reference>
<dbReference type="SUPFAM" id="SSF50494">
    <property type="entry name" value="Trypsin-like serine proteases"/>
    <property type="match status" value="1"/>
</dbReference>
<dbReference type="Pfam" id="PF00089">
    <property type="entry name" value="Trypsin"/>
    <property type="match status" value="1"/>
</dbReference>
<keyword evidence="3" id="KW-1185">Reference proteome</keyword>
<feature type="non-terminal residue" evidence="2">
    <location>
        <position position="229"/>
    </location>
</feature>
<protein>
    <submittedName>
        <fullName evidence="2">Trypsin-like cysteine/serine peptidase domain-containing protein</fullName>
    </submittedName>
</protein>
<gene>
    <name evidence="2" type="ORF">B0H63DRAFT_376638</name>
</gene>
<dbReference type="GO" id="GO:0004252">
    <property type="term" value="F:serine-type endopeptidase activity"/>
    <property type="evidence" value="ECO:0007669"/>
    <property type="project" value="InterPro"/>
</dbReference>
<comment type="caution">
    <text evidence="2">The sequence shown here is derived from an EMBL/GenBank/DDBJ whole genome shotgun (WGS) entry which is preliminary data.</text>
</comment>
<name>A0AAE0NTL7_9PEZI</name>
<dbReference type="GO" id="GO:0006508">
    <property type="term" value="P:proteolysis"/>
    <property type="evidence" value="ECO:0007669"/>
    <property type="project" value="InterPro"/>
</dbReference>
<dbReference type="AlphaFoldDB" id="A0AAE0NTL7"/>